<evidence type="ECO:0000259" key="3">
    <source>
        <dbReference type="PROSITE" id="PS50093"/>
    </source>
</evidence>
<protein>
    <recommendedName>
        <fullName evidence="7">Gliding motility-associated C-terminal domain-containing protein</fullName>
    </recommendedName>
</protein>
<feature type="domain" description="PKD" evidence="3">
    <location>
        <begin position="2649"/>
        <end position="2727"/>
    </location>
</feature>
<dbReference type="InterPro" id="IPR000601">
    <property type="entry name" value="PKD_dom"/>
</dbReference>
<dbReference type="PANTHER" id="PTHR36842:SF1">
    <property type="entry name" value="PROTEIN TOLB"/>
    <property type="match status" value="1"/>
</dbReference>
<sequence>MFLAFFLFFVSTAKGATYYWVGGTGNWNVISNWATTSGGTVHYTSIPSSTDDVIFDSNANYQVTISAGACHNMRWIGTGAARMVLSGKLDISGSLELQSGMQMYASASNTSISLTFSATTTGNTIKTNGVVIGNGSGAAFGVGVIFKGIGGGWILNDDYITTKGAAITLTAGSLNFGGKMVSIDTFTDGGTPNTLVHALNIAGSNITLFATTIPGGGTITNSGWNYSSASGLTLSAAMSMGSTITINNFTSTGVVTKINDFYNDIILLKGATTVNSIGTGETSFNHFTTYDDTFFSGNSFNYLNLLGKGSYTFTSGAVNPIIIKNALVAQPSACGGTIGLNAENSTKLANQTQFTFAAGATATVQNALIRNIATSGLIPNAVNSVDLGNNTGWSFTGTGTTYYWIEGQGNWNDVAHWSLTSGGAAGGCVPTAFDNVIFDNNSGSSVIVTIDETASCNNIIWNNAPGAVFNVNDKFFISGSLTLQPGMAMNVASITNVINFVGNTANTITTNGVTINVDSPPFRNNDIITFSRSGGSWTLMDDFNAPYASLDLNVGDLNFGGKNATIFSFKVSTPNIAGSAKLEINNSTITCKISAALGYLNYVGWSDHTSGTFAGPAISALNTSGSTIILDDSKFDTHSSIYNNIFFNGSTSSSLFDSYATVTGNTTISNLTFLGNGSIADKIQAKIGTLALSPGSSYLFPVPTTTPVSNGIVTVTTALNANGGLCSGIISIASSAEGTQSTIAATGSTVNVNNAILRDIKITGSTPYVATNSTDEGNNSGWNFTAPIVHNYYWVGGDGNWNDPMHWANSSGGIPGSGCIPTASDNVFFDGGSSFVAGSTVVVDGNAYCNNMTWSGSTIPATLDVENPLSIFGSLELQSGMTLKGNTDGGTSNISYLNFTGSTPGNTIKSNGVVINIPASTQPNGLVFNGTNTASWKVLDPLTVASWVTLSGGNLNFNGQIVSMGAFTTGSGPVDKSRSLNIAGSAITLKGGLAAMAAAWNYNVSGAAALTSNETTGSIITFAIASQTITAKATDVYNNLIIKASGVSINGGIYNKVDFTGATTNSFATFNNSPVIDILTMKSGGTYSIQTGSTLTLNKVLSPNGTPCNITKINSTTNGVQANISMPSSAANFPNNIYGIDFVQMQDINAITPSSDPSRAQMKVGNNSTAENRNNTGWIIVPHTSTPVVDGLGTNRTLGCKDFPYVLTTTTFFPNPEATFKWNDNSTGDTLTVTGPGTYSVTVTYGAGCVLSASVTLSLTPNPVLSIASALPTCKEVEVILSGTGLTGSSANETYTLQSVSPANAMSGLPVIQYNDAIFHLPVGVTDATFTITDNNSGCISAPVTTGSLPALLSHAVITGGVSVLCAGSTAVSAFTADLPDGTWSVSDTAVASITAGGILTALTVPVATTENVIYTTENGCITMKEVTINPAPIINGAVTLCGGSTTTLTATGGIGTWSSQTPLIATVDGSGVVEGISAGTAQITYTLTDTGCAATYNVTINSPTLIVTVPAAVCSGTPVDLTAPAVTAGSTANLTFTYFTDAAGTTVLANPDTVTASGIYYIKGTTPEGCSAIQSVTVAVNPLPVVAISNPPAVCWPATVDITSASVTTGSTANLTYAYFSDAAGTQPLANANAITASDTYYIQGTDPVTGCSSMSSLNVIVNLQPDALFTYDAINNDNDEYTFTPISVLAGLTYAWNFGDGTTSTAAIPTHQYNVVGNYTIILTVTNPNGCTATTTEAINITKNPNVAADISVFPVNQCVVGNIFQFSSASTVAGGYSITSLTWDFGDGSPVSNDLNPSHGYAAAGTYILSLQATASNGIDTFSDNATSSIVVIATPVVNVINPASVCSNATVNITAAAVTSGSTPGLVFTYFSDSLATQPLINANAIAASGTYYIKGTTPEGCFAISPVQVTINPIPTVTTVAPAAVCSGTPVNLTLPEVTAGSTANLIFSYFTDAAGTTVLATPSAVATGGTYYIKGTTAAGCSAISSVQVTVNPIPVVNVTNPSAVCSGTSVNLTLPAVTTGSTANLTFTYFTDAAATTVLATPNAVTISGIYYIKGTTAAGCSAIQSVMVTVNPTPTVITVAPAAVCFDTALDLTLPQVTAGSTANLTFTYFTDPAGTNVLSTPSAVTTGGTYYIKGTTAAGCSAISPVQVTINPIPVVNVTEPVAVCSGTAVDLTVPAVTAGSTANLTFTYFTDAAGTAVLVTPNAVLTGGTYYIKGTTAAGCSAIIQVQVTINPIPVVNVSNPVAVCSGTPVDLTLPEITSGSTSNLTFTYFTDATGTAVLTNADAVTTDGTYYIKGTTPEGCSAISPVQVTVNPIPIVNVTDPAVTCSDTPVDLTTVTVTAGSTANLTFTYFTDITATTVLANPDAITASGTYYIQGTTIAGCSAISPVQVTVNPIPILNITNRVPVCSGTSVDLTAAAVTADSTSNLTFTYFTDAAGTTVLANPNVVTASGTYYIRGTTAFGCSVISPVQVTVNPTPTLIATAPSAVCSGKFVDLTTAAVTAGSTSNLTFTYFTDAAGTAVLSNPDAVTAGGIYYIKGSTPEGCSVIQSVAVTINPLPVVAIINPAAVCWPATVDLTSALITTGSTANLTYAYFSDAAGTQPLANANAITASDTYYIQGTDPATGCSTMSSVNVIVNLQPDASFTYHAVNNANDQYTFTPISTTAGMSYSWDFGDGTTSNTALPTHQYNVVGNYSIKLSATNSNGCTAITTEAITITKNPNVAADISINPVNQCFIGNTFQLTSTSTVAAGYSITDLIWDFGDGTPVSNMLNPSHTYTAPGTYIINLQATASNGVTTFSDNATSSIIVIATPIVNVTNPASVCSDNTVDITAAAVTSGSTPGLIFTYFTDVADTTVLANPDAVAVSGIYYIKGNTPEGCSAISPVQVTVNPIPLLNITNPAAVCSGTSVDLTAAAVTAGSTSNLTFTYFTDAAGTIVLTNPNAVTAGDTYYIKGTTASGCSAISPVQVTVNPTPTLIATAPSSVCSGKFVDLTTAAVTAGSTSNLTFTYFTDAAGTAVLSNPDAVTAGGIYYIKGSTPEGCSVIQSVAVTINPLPVVAIINPAAVCWPATVDLTSASITTGSTANLTYAYFSDAAGTQPLANADAIRASDTYYIQGTDPLTGCTSISSVNVIVNLLPDASFTYDAINNVNDQYTFTPISTTAGMSYSWDFGDGTTSNTALPMHQYDVVGNYTITLTVSNPSGCTATTTEAIMISKNPNVAADISVNPVNQCFIGNSFQFNSASTVAAGYSITGLIWDFGDGTPVSNILNPSHSYTAPGTYIINLQVTASNGVTTFSDSATSSIIVLVTPVVNITNPAPVCSDNTVDITAAAVTSGSTPGLIFTYFTDFAGTTVLVNPDAVTAGGTYYIKGTTAAGCSAISPVEVTVNPIPILNITNPAAVCSGTSVDLTAPAVTNGSTPNLIFNYFADAAGTVVLDNPNAVTAGDTYYIKGTTPEGCSAISPVTVAVNVLPRITVVNPSAICAGSSVNLRTAVGGASTYVYYASDQITVLTSAIVRPVSTTDYYVQGVSAEGCASVKHKITVTVNTLPAVPVISISGTTTICTGTSRTISATGTGTFQWYKDGNAIVGAIKSSYVIREAAVSDSGSYTVTVSNGLCISILSNVITLTVNNCLPQFTILKSVKDANNNGKAEPNEELTYVITVKNTGSTTIKNVSVSDAVPTKTAYVSGGTFNAGIVNFAANNLAVGASISFNFKVKVVSDLTGVSAISNMATGSGDGTVVPSTPEDPNNPGNPDPKCTGSCSTDITTNAISSIAVIKRAVFVDENNDGFAQVGETIKYSFEVKNTGDTPLTDIFITDNLSGLVLIGSPFSLAPGQINSTNFTASYAITKVDIDAGFIINQALAEGTTPSGAKIIALSDNDNFIDENPTVIEIVAQDCVIKVFNAVSLNEDGINDEFRIQGLECYPNNSVEIYNRWGVRVFETSGYGANGNVFKGYSDGRSTIGRGKRLPDGTYFYILKYLDETLHEMHDKSGYLYITK</sequence>
<evidence type="ECO:0008006" key="7">
    <source>
        <dbReference type="Google" id="ProtNLM"/>
    </source>
</evidence>
<dbReference type="InterPro" id="IPR013783">
    <property type="entry name" value="Ig-like_fold"/>
</dbReference>
<evidence type="ECO:0000313" key="6">
    <source>
        <dbReference type="Proteomes" id="UP000198382"/>
    </source>
</evidence>
<feature type="compositionally biased region" description="Low complexity" evidence="1">
    <location>
        <begin position="3755"/>
        <end position="3765"/>
    </location>
</feature>
<dbReference type="InterPro" id="IPR001434">
    <property type="entry name" value="OmcB-like_DUF11"/>
</dbReference>
<dbReference type="SUPFAM" id="SSF49373">
    <property type="entry name" value="Invasin/intimin cell-adhesion fragments"/>
    <property type="match status" value="1"/>
</dbReference>
<dbReference type="Pfam" id="PF24346">
    <property type="entry name" value="DUF7507"/>
    <property type="match status" value="1"/>
</dbReference>
<dbReference type="InterPro" id="IPR035986">
    <property type="entry name" value="PKD_dom_sf"/>
</dbReference>
<dbReference type="InterPro" id="IPR007110">
    <property type="entry name" value="Ig-like_dom"/>
</dbReference>
<dbReference type="InterPro" id="IPR022409">
    <property type="entry name" value="PKD/Chitinase_dom"/>
</dbReference>
<organism evidence="5 6">
    <name type="scientific">Flavobacterium frigidimaris</name>
    <dbReference type="NCBI Taxonomy" id="262320"/>
    <lineage>
        <taxon>Bacteria</taxon>
        <taxon>Pseudomonadati</taxon>
        <taxon>Bacteroidota</taxon>
        <taxon>Flavobacteriia</taxon>
        <taxon>Flavobacteriales</taxon>
        <taxon>Flavobacteriaceae</taxon>
        <taxon>Flavobacterium</taxon>
    </lineage>
</organism>
<feature type="domain" description="PKD" evidence="3">
    <location>
        <begin position="1666"/>
        <end position="1744"/>
    </location>
</feature>
<feature type="chain" id="PRO_5046797389" description="Gliding motility-associated C-terminal domain-containing protein" evidence="2">
    <location>
        <begin position="16"/>
        <end position="4008"/>
    </location>
</feature>
<dbReference type="InterPro" id="IPR047589">
    <property type="entry name" value="DUF11_rpt"/>
</dbReference>
<dbReference type="PROSITE" id="PS50093">
    <property type="entry name" value="PKD"/>
    <property type="match status" value="6"/>
</dbReference>
<feature type="signal peptide" evidence="2">
    <location>
        <begin position="1"/>
        <end position="15"/>
    </location>
</feature>
<dbReference type="SMART" id="SM00089">
    <property type="entry name" value="PKD"/>
    <property type="match status" value="6"/>
</dbReference>
<reference evidence="5 6" key="1">
    <citation type="submission" date="2016-11" db="EMBL/GenBank/DDBJ databases">
        <title>Whole genomes of Flavobacteriaceae.</title>
        <authorList>
            <person name="Stine C."/>
            <person name="Li C."/>
            <person name="Tadesse D."/>
        </authorList>
    </citation>
    <scope>NUCLEOTIDE SEQUENCE [LARGE SCALE GENOMIC DNA]</scope>
    <source>
        <strain evidence="5 6">DSM 15937</strain>
    </source>
</reference>
<dbReference type="Pfam" id="PF18911">
    <property type="entry name" value="PKD_4"/>
    <property type="match status" value="6"/>
</dbReference>
<dbReference type="Proteomes" id="UP000198382">
    <property type="component" value="Unassembled WGS sequence"/>
</dbReference>
<dbReference type="PANTHER" id="PTHR36842">
    <property type="entry name" value="PROTEIN TOLB HOMOLOG"/>
    <property type="match status" value="1"/>
</dbReference>
<evidence type="ECO:0000313" key="5">
    <source>
        <dbReference type="EMBL" id="OXA82042.1"/>
    </source>
</evidence>
<dbReference type="PROSITE" id="PS50835">
    <property type="entry name" value="IG_LIKE"/>
    <property type="match status" value="1"/>
</dbReference>
<dbReference type="CDD" id="cd00146">
    <property type="entry name" value="PKD"/>
    <property type="match status" value="6"/>
</dbReference>
<dbReference type="InterPro" id="IPR044023">
    <property type="entry name" value="Ig_7"/>
</dbReference>
<evidence type="ECO:0000256" key="2">
    <source>
        <dbReference type="SAM" id="SignalP"/>
    </source>
</evidence>
<feature type="domain" description="PKD" evidence="3">
    <location>
        <begin position="3266"/>
        <end position="3301"/>
    </location>
</feature>
<gene>
    <name evidence="5" type="ORF">B0A65_01390</name>
</gene>
<evidence type="ECO:0000259" key="4">
    <source>
        <dbReference type="PROSITE" id="PS50835"/>
    </source>
</evidence>
<dbReference type="InterPro" id="IPR008964">
    <property type="entry name" value="Invasin/intimin_cell_adhesion"/>
</dbReference>
<dbReference type="Pfam" id="PF01345">
    <property type="entry name" value="DUF11"/>
    <property type="match status" value="1"/>
</dbReference>
<dbReference type="NCBIfam" id="TIGR01451">
    <property type="entry name" value="B_ant_repeat"/>
    <property type="match status" value="2"/>
</dbReference>
<accession>A0ABX4BVF2</accession>
<dbReference type="SUPFAM" id="SSF48726">
    <property type="entry name" value="Immunoglobulin"/>
    <property type="match status" value="1"/>
</dbReference>
<dbReference type="Gene3D" id="2.60.40.10">
    <property type="entry name" value="Immunoglobulins"/>
    <property type="match status" value="7"/>
</dbReference>
<dbReference type="Gene3D" id="2.60.40.1080">
    <property type="match status" value="1"/>
</dbReference>
<dbReference type="EMBL" id="MUGV01000004">
    <property type="protein sequence ID" value="OXA82042.1"/>
    <property type="molecule type" value="Genomic_DNA"/>
</dbReference>
<feature type="domain" description="PKD" evidence="3">
    <location>
        <begin position="2769"/>
        <end position="2804"/>
    </location>
</feature>
<feature type="domain" description="PKD" evidence="3">
    <location>
        <begin position="1778"/>
        <end position="1821"/>
    </location>
</feature>
<feature type="domain" description="Ig-like" evidence="4">
    <location>
        <begin position="3572"/>
        <end position="3635"/>
    </location>
</feature>
<comment type="caution">
    <text evidence="5">The sequence shown here is derived from an EMBL/GenBank/DDBJ whole genome shotgun (WGS) entry which is preliminary data.</text>
</comment>
<proteinExistence type="predicted"/>
<feature type="domain" description="PKD" evidence="3">
    <location>
        <begin position="3146"/>
        <end position="3223"/>
    </location>
</feature>
<keyword evidence="6" id="KW-1185">Reference proteome</keyword>
<evidence type="ECO:0000256" key="1">
    <source>
        <dbReference type="SAM" id="MobiDB-lite"/>
    </source>
</evidence>
<dbReference type="InterPro" id="IPR055354">
    <property type="entry name" value="DUF7507"/>
</dbReference>
<dbReference type="Pfam" id="PF19081">
    <property type="entry name" value="Ig_7"/>
    <property type="match status" value="3"/>
</dbReference>
<feature type="region of interest" description="Disordered" evidence="1">
    <location>
        <begin position="3743"/>
        <end position="3766"/>
    </location>
</feature>
<dbReference type="SUPFAM" id="SSF49299">
    <property type="entry name" value="PKD domain"/>
    <property type="match status" value="6"/>
</dbReference>
<keyword evidence="2" id="KW-0732">Signal</keyword>
<name>A0ABX4BVF2_FLAFR</name>
<dbReference type="Pfam" id="PF13585">
    <property type="entry name" value="CHU_C"/>
    <property type="match status" value="1"/>
</dbReference>
<dbReference type="InterPro" id="IPR036179">
    <property type="entry name" value="Ig-like_dom_sf"/>
</dbReference>